<evidence type="ECO:0000256" key="1">
    <source>
        <dbReference type="SAM" id="Phobius"/>
    </source>
</evidence>
<keyword evidence="1" id="KW-0472">Membrane</keyword>
<dbReference type="InterPro" id="IPR015943">
    <property type="entry name" value="WD40/YVTN_repeat-like_dom_sf"/>
</dbReference>
<dbReference type="KEGG" id="psic:J4E96_13970"/>
<feature type="domain" description="Pyrrolo-quinoline quinone repeat" evidence="2">
    <location>
        <begin position="324"/>
        <end position="470"/>
    </location>
</feature>
<accession>A0A8A4ZAN2</accession>
<gene>
    <name evidence="3" type="ORF">J4E96_13970</name>
</gene>
<dbReference type="SUPFAM" id="SSF50998">
    <property type="entry name" value="Quinoprotein alcohol dehydrogenase-like"/>
    <property type="match status" value="1"/>
</dbReference>
<dbReference type="AlphaFoldDB" id="A0A8A4ZAN2"/>
<dbReference type="Gene3D" id="2.130.10.10">
    <property type="entry name" value="YVTN repeat-like/Quinoprotein amine dehydrogenase"/>
    <property type="match status" value="1"/>
</dbReference>
<protein>
    <submittedName>
        <fullName evidence="3">PQQ-binding-like beta-propeller repeat protein</fullName>
    </submittedName>
</protein>
<feature type="transmembrane region" description="Helical" evidence="1">
    <location>
        <begin position="44"/>
        <end position="64"/>
    </location>
</feature>
<keyword evidence="1" id="KW-1133">Transmembrane helix</keyword>
<evidence type="ECO:0000259" key="2">
    <source>
        <dbReference type="Pfam" id="PF13360"/>
    </source>
</evidence>
<dbReference type="Proteomes" id="UP000663937">
    <property type="component" value="Chromosome"/>
</dbReference>
<dbReference type="RefSeq" id="WP_227422707.1">
    <property type="nucleotide sequence ID" value="NZ_CP071868.1"/>
</dbReference>
<organism evidence="3 4">
    <name type="scientific">Pengzhenrongella sicca</name>
    <dbReference type="NCBI Taxonomy" id="2819238"/>
    <lineage>
        <taxon>Bacteria</taxon>
        <taxon>Bacillati</taxon>
        <taxon>Actinomycetota</taxon>
        <taxon>Actinomycetes</taxon>
        <taxon>Micrococcales</taxon>
        <taxon>Pengzhenrongella</taxon>
    </lineage>
</organism>
<name>A0A8A4ZAN2_9MICO</name>
<dbReference type="PANTHER" id="PTHR34512">
    <property type="entry name" value="CELL SURFACE PROTEIN"/>
    <property type="match status" value="1"/>
</dbReference>
<dbReference type="Pfam" id="PF13360">
    <property type="entry name" value="PQQ_2"/>
    <property type="match status" value="1"/>
</dbReference>
<evidence type="ECO:0000313" key="3">
    <source>
        <dbReference type="EMBL" id="QTE28471.1"/>
    </source>
</evidence>
<proteinExistence type="predicted"/>
<dbReference type="InterPro" id="IPR002372">
    <property type="entry name" value="PQQ_rpt_dom"/>
</dbReference>
<dbReference type="EMBL" id="CP071868">
    <property type="protein sequence ID" value="QTE28471.1"/>
    <property type="molecule type" value="Genomic_DNA"/>
</dbReference>
<sequence>MARGQMQEVLLVEVVDDRDPRGPVRADGAPVSPSRRLGGAARRWWPVAAVLAALLAVGVAVTGLRERERLARLEAQPRLLAALGPPFAELWRTSMRGWGRVLAVDGDVVLFGPDADGATAVVRQAGESGARRWLAPFPELGAGDDLWCQPLGADGAVEHLACRLEISPGGLGRAGGAVRLVVLDAGTGERVAERALTGTAVAVAAAGVDLVVSQARRDGTVLITRQDPVTAAVRWSHRTRQSDRGALGSRALDTRVEHGVVVVGGPVTWALDVRDGRQLGEWHLEGGDWAVRGGWGLDVTVLADGRFAVGESGGVGLADEEYGTVSATDARDGFAINGPVLQPVVDDGSAADLLFTVPPDRGGMIAQDAATGERRWDLGTMPWGNSIVLDGRVIVVIGRELVALDARSGQRLWSVPVPRGNHAQQVVTDGDVVAVPISDRERGPLLAAFDPADGRARWTAALPPGGTHLTALDGRLAVFTDRDLVVLG</sequence>
<keyword evidence="1" id="KW-0812">Transmembrane</keyword>
<keyword evidence="4" id="KW-1185">Reference proteome</keyword>
<dbReference type="InterPro" id="IPR011047">
    <property type="entry name" value="Quinoprotein_ADH-like_sf"/>
</dbReference>
<dbReference type="PANTHER" id="PTHR34512:SF30">
    <property type="entry name" value="OUTER MEMBRANE PROTEIN ASSEMBLY FACTOR BAMB"/>
    <property type="match status" value="1"/>
</dbReference>
<reference evidence="3" key="1">
    <citation type="submission" date="2021-03" db="EMBL/GenBank/DDBJ databases">
        <title>Pengzhenrongella sicca gen. nov., sp. nov., a new member of suborder Micrococcineae isolated from High-Arctic tundra soil.</title>
        <authorList>
            <person name="Peng F."/>
        </authorList>
    </citation>
    <scope>NUCLEOTIDE SEQUENCE</scope>
    <source>
        <strain evidence="3">LRZ-2</strain>
    </source>
</reference>
<evidence type="ECO:0000313" key="4">
    <source>
        <dbReference type="Proteomes" id="UP000663937"/>
    </source>
</evidence>